<gene>
    <name evidence="3" type="ORF">EIK76_02265</name>
</gene>
<dbReference type="Proteomes" id="UP000276260">
    <property type="component" value="Unassembled WGS sequence"/>
</dbReference>
<dbReference type="OrthoDB" id="5422169at2"/>
<dbReference type="EMBL" id="RRCF01000001">
    <property type="protein sequence ID" value="RRJ22931.1"/>
    <property type="molecule type" value="Genomic_DNA"/>
</dbReference>
<dbReference type="AlphaFoldDB" id="A0A3P3QNW3"/>
<sequence>MKKIMVLLAALSLLGACSKLTQDNYNQVKAGMTYEEVTGILGTATHCDEAIGTKSCRWGDDEKNIKITFLADRATVFSNHGIQ</sequence>
<evidence type="ECO:0000313" key="3">
    <source>
        <dbReference type="EMBL" id="RRJ22931.1"/>
    </source>
</evidence>
<dbReference type="InterPro" id="IPR037873">
    <property type="entry name" value="BamE-like"/>
</dbReference>
<protein>
    <submittedName>
        <fullName evidence="3">DUF3862 domain-containing protein</fullName>
    </submittedName>
</protein>
<name>A0A3P3QNW3_9GAMM</name>
<keyword evidence="4" id="KW-1185">Reference proteome</keyword>
<comment type="caution">
    <text evidence="3">The sequence shown here is derived from an EMBL/GenBank/DDBJ whole genome shotgun (WGS) entry which is preliminary data.</text>
</comment>
<dbReference type="Gene3D" id="3.30.1450.10">
    <property type="match status" value="1"/>
</dbReference>
<evidence type="ECO:0000256" key="1">
    <source>
        <dbReference type="ARBA" id="ARBA00022729"/>
    </source>
</evidence>
<keyword evidence="1 2" id="KW-0732">Signal</keyword>
<organism evidence="3 4">
    <name type="scientific">Rheinheimera mesophila</name>
    <dbReference type="NCBI Taxonomy" id="1547515"/>
    <lineage>
        <taxon>Bacteria</taxon>
        <taxon>Pseudomonadati</taxon>
        <taxon>Pseudomonadota</taxon>
        <taxon>Gammaproteobacteria</taxon>
        <taxon>Chromatiales</taxon>
        <taxon>Chromatiaceae</taxon>
        <taxon>Rheinheimera</taxon>
    </lineage>
</organism>
<feature type="chain" id="PRO_5018713672" evidence="2">
    <location>
        <begin position="22"/>
        <end position="83"/>
    </location>
</feature>
<evidence type="ECO:0000313" key="4">
    <source>
        <dbReference type="Proteomes" id="UP000276260"/>
    </source>
</evidence>
<dbReference type="PROSITE" id="PS51257">
    <property type="entry name" value="PROKAR_LIPOPROTEIN"/>
    <property type="match status" value="1"/>
</dbReference>
<feature type="signal peptide" evidence="2">
    <location>
        <begin position="1"/>
        <end position="21"/>
    </location>
</feature>
<reference evidence="3 4" key="1">
    <citation type="submission" date="2018-11" db="EMBL/GenBank/DDBJ databases">
        <title>Draft genome analysis of Rheinheimera mesophila isolated from an industrial waste site.</title>
        <authorList>
            <person name="Yu Q."/>
            <person name="Qi Y."/>
            <person name="Zhang H."/>
            <person name="Lu Y."/>
            <person name="Pu J."/>
        </authorList>
    </citation>
    <scope>NUCLEOTIDE SEQUENCE [LARGE SCALE GENOMIC DNA]</scope>
    <source>
        <strain evidence="3 4">IITR13</strain>
    </source>
</reference>
<accession>A0A3P3QNW3</accession>
<dbReference type="RefSeq" id="WP_046518759.1">
    <property type="nucleotide sequence ID" value="NZ_LAVS01000004.1"/>
</dbReference>
<proteinExistence type="predicted"/>
<evidence type="ECO:0000256" key="2">
    <source>
        <dbReference type="SAM" id="SignalP"/>
    </source>
</evidence>